<feature type="domain" description="Prenyltransferase alpha-alpha toroid" evidence="9">
    <location>
        <begin position="140"/>
        <end position="193"/>
    </location>
</feature>
<dbReference type="PANTHER" id="PTHR11774:SF11">
    <property type="entry name" value="GERANYLGERANYL TRANSFERASE TYPE-2 SUBUNIT BETA"/>
    <property type="match status" value="1"/>
</dbReference>
<evidence type="ECO:0000256" key="2">
    <source>
        <dbReference type="ARBA" id="ARBA00022602"/>
    </source>
</evidence>
<accession>A0A5N3X1G1</accession>
<name>A0A5N3X1G1_MUNRE</name>
<evidence type="ECO:0000256" key="7">
    <source>
        <dbReference type="ARBA" id="ARBA00047658"/>
    </source>
</evidence>
<dbReference type="InterPro" id="IPR045089">
    <property type="entry name" value="PGGT1B-like"/>
</dbReference>
<dbReference type="GO" id="GO:0046872">
    <property type="term" value="F:metal ion binding"/>
    <property type="evidence" value="ECO:0007669"/>
    <property type="project" value="UniProtKB-KW"/>
</dbReference>
<gene>
    <name evidence="10" type="ORF">FD755_020302</name>
</gene>
<comment type="cofactor">
    <cofactor evidence="8">
        <name>Zn(2+)</name>
        <dbReference type="ChEBI" id="CHEBI:29105"/>
    </cofactor>
    <text evidence="8">Binds 1 zinc ion per subunit.</text>
</comment>
<keyword evidence="2 8" id="KW-0637">Prenyltransferase</keyword>
<evidence type="ECO:0000256" key="5">
    <source>
        <dbReference type="ARBA" id="ARBA00022737"/>
    </source>
</evidence>
<comment type="function">
    <text evidence="8">Catalyzes the transfer of a geranylgeranyl moiety from geranylgeranyl diphosphate to both cysteines of proteins with the C-terminal sequence -XXCC, -XCXC and -CCXX.</text>
</comment>
<evidence type="ECO:0000256" key="1">
    <source>
        <dbReference type="ARBA" id="ARBA00010497"/>
    </source>
</evidence>
<reference evidence="10 11" key="1">
    <citation type="submission" date="2019-06" db="EMBL/GenBank/DDBJ databases">
        <title>Discovery of a novel chromosome fission-fusion reversal in muntjac.</title>
        <authorList>
            <person name="Mudd A.B."/>
            <person name="Bredeson J.V."/>
            <person name="Baum R."/>
            <person name="Hockemeyer D."/>
            <person name="Rokhsar D.S."/>
        </authorList>
    </citation>
    <scope>NUCLEOTIDE SEQUENCE [LARGE SCALE GENOMIC DNA]</scope>
    <source>
        <strain evidence="10">UCam_UCB_Mr</strain>
        <tissue evidence="10">Fibroblast cell line</tissue>
    </source>
</reference>
<organism evidence="10 11">
    <name type="scientific">Muntiacus reevesi</name>
    <name type="common">Reeves' muntjac</name>
    <name type="synonym">Cervus reevesi</name>
    <dbReference type="NCBI Taxonomy" id="9886"/>
    <lineage>
        <taxon>Eukaryota</taxon>
        <taxon>Metazoa</taxon>
        <taxon>Chordata</taxon>
        <taxon>Craniata</taxon>
        <taxon>Vertebrata</taxon>
        <taxon>Euteleostomi</taxon>
        <taxon>Mammalia</taxon>
        <taxon>Eutheria</taxon>
        <taxon>Laurasiatheria</taxon>
        <taxon>Artiodactyla</taxon>
        <taxon>Ruminantia</taxon>
        <taxon>Pecora</taxon>
        <taxon>Cervidae</taxon>
        <taxon>Muntiacinae</taxon>
        <taxon>Muntiacus</taxon>
    </lineage>
</organism>
<sequence>MRGIYWGLTVMNLLGQLHCMNREEILTFIKSCQHERGGISANIGHDPHLFINVTDTNKVVEYVRCLQKEDGSFAGDTWGETHTRFSFCGMVTLALLGKLDATNVEKAIEFVLSCMNFDGGFGCRPGSESHAGQNSCLLLVCYSWWVLTFLKIIERLHWIDREKLCSFILACQDEETGGFADRPGDMVDPFHTLELIKPVSPVFCMPEVLWRVNVQPELVN</sequence>
<comment type="caution">
    <text evidence="10">The sequence shown here is derived from an EMBL/GenBank/DDBJ whole genome shotgun (WGS) entry which is preliminary data.</text>
</comment>
<evidence type="ECO:0000313" key="10">
    <source>
        <dbReference type="EMBL" id="KAB0366978.1"/>
    </source>
</evidence>
<dbReference type="InterPro" id="IPR008930">
    <property type="entry name" value="Terpenoid_cyclase/PrenylTrfase"/>
</dbReference>
<dbReference type="Pfam" id="PF00432">
    <property type="entry name" value="Prenyltrans"/>
    <property type="match status" value="2"/>
</dbReference>
<feature type="domain" description="Prenyltransferase alpha-alpha toroid" evidence="9">
    <location>
        <begin position="3"/>
        <end position="137"/>
    </location>
</feature>
<dbReference type="Gene3D" id="1.50.10.20">
    <property type="match status" value="1"/>
</dbReference>
<dbReference type="PANTHER" id="PTHR11774">
    <property type="entry name" value="GERANYLGERANYL TRANSFERASE TYPE BETA SUBUNIT"/>
    <property type="match status" value="1"/>
</dbReference>
<dbReference type="SUPFAM" id="SSF48239">
    <property type="entry name" value="Terpenoid cyclases/Protein prenyltransferases"/>
    <property type="match status" value="1"/>
</dbReference>
<dbReference type="EMBL" id="VCEB01000019">
    <property type="protein sequence ID" value="KAB0366978.1"/>
    <property type="molecule type" value="Genomic_DNA"/>
</dbReference>
<dbReference type="InterPro" id="IPR026873">
    <property type="entry name" value="Ptb1"/>
</dbReference>
<dbReference type="Proteomes" id="UP000326062">
    <property type="component" value="Chromosome 17"/>
</dbReference>
<dbReference type="GO" id="GO:0005968">
    <property type="term" value="C:Rab-protein geranylgeranyltransferase complex"/>
    <property type="evidence" value="ECO:0007669"/>
    <property type="project" value="UniProtKB-UniRule"/>
</dbReference>
<evidence type="ECO:0000256" key="4">
    <source>
        <dbReference type="ARBA" id="ARBA00022723"/>
    </source>
</evidence>
<evidence type="ECO:0000256" key="8">
    <source>
        <dbReference type="RuleBase" id="RU365076"/>
    </source>
</evidence>
<dbReference type="GO" id="GO:0004663">
    <property type="term" value="F:Rab geranylgeranyltransferase activity"/>
    <property type="evidence" value="ECO:0007669"/>
    <property type="project" value="UniProtKB-UniRule"/>
</dbReference>
<dbReference type="AlphaFoldDB" id="A0A5N3X1G1"/>
<comment type="catalytic activity">
    <reaction evidence="7 8">
        <text>geranylgeranyl diphosphate + L-cysteinyl-[protein] = S-geranylgeranyl-L-cysteinyl-[protein] + diphosphate</text>
        <dbReference type="Rhea" id="RHEA:21240"/>
        <dbReference type="Rhea" id="RHEA-COMP:10131"/>
        <dbReference type="Rhea" id="RHEA-COMP:11537"/>
        <dbReference type="ChEBI" id="CHEBI:29950"/>
        <dbReference type="ChEBI" id="CHEBI:33019"/>
        <dbReference type="ChEBI" id="CHEBI:57533"/>
        <dbReference type="ChEBI" id="CHEBI:86021"/>
        <dbReference type="EC" id="2.5.1.60"/>
    </reaction>
</comment>
<keyword evidence="4 8" id="KW-0479">Metal-binding</keyword>
<evidence type="ECO:0000256" key="3">
    <source>
        <dbReference type="ARBA" id="ARBA00022679"/>
    </source>
</evidence>
<proteinExistence type="inferred from homology"/>
<dbReference type="CDD" id="cd02894">
    <property type="entry name" value="GGTase-II"/>
    <property type="match status" value="1"/>
</dbReference>
<protein>
    <recommendedName>
        <fullName evidence="8">Geranylgeranyl transferase type-2 subunit beta</fullName>
        <ecNumber evidence="8">2.5.1.60</ecNumber>
    </recommendedName>
</protein>
<evidence type="ECO:0000259" key="9">
    <source>
        <dbReference type="Pfam" id="PF00432"/>
    </source>
</evidence>
<keyword evidence="6 8" id="KW-0862">Zinc</keyword>
<evidence type="ECO:0000256" key="6">
    <source>
        <dbReference type="ARBA" id="ARBA00022833"/>
    </source>
</evidence>
<evidence type="ECO:0000313" key="11">
    <source>
        <dbReference type="Proteomes" id="UP000326062"/>
    </source>
</evidence>
<dbReference type="InterPro" id="IPR001330">
    <property type="entry name" value="Prenyltrans"/>
</dbReference>
<keyword evidence="3 8" id="KW-0808">Transferase</keyword>
<keyword evidence="11" id="KW-1185">Reference proteome</keyword>
<dbReference type="EC" id="2.5.1.60" evidence="8"/>
<comment type="similarity">
    <text evidence="1 8">Belongs to the protein prenyltransferase subunit beta family.</text>
</comment>
<keyword evidence="5" id="KW-0677">Repeat</keyword>